<feature type="transmembrane region" description="Helical" evidence="1">
    <location>
        <begin position="41"/>
        <end position="64"/>
    </location>
</feature>
<keyword evidence="1" id="KW-0812">Transmembrane</keyword>
<dbReference type="EMBL" id="MCFF01000009">
    <property type="protein sequence ID" value="ORZ23845.1"/>
    <property type="molecule type" value="Genomic_DNA"/>
</dbReference>
<feature type="non-terminal residue" evidence="2">
    <location>
        <position position="99"/>
    </location>
</feature>
<sequence length="99" mass="11625">MFYYAFLHCFAFLLFFHLLFSTLHLFTIYSLFFFPASLPCYAFFLAASLPCYAFFFAASLPHLFSLARHFLNILSCASLRRFTFELSFPLFPFDASLSY</sequence>
<comment type="caution">
    <text evidence="2">The sequence shown here is derived from an EMBL/GenBank/DDBJ whole genome shotgun (WGS) entry which is preliminary data.</text>
</comment>
<keyword evidence="1" id="KW-1133">Transmembrane helix</keyword>
<evidence type="ECO:0000313" key="3">
    <source>
        <dbReference type="Proteomes" id="UP000193648"/>
    </source>
</evidence>
<gene>
    <name evidence="2" type="ORF">BCR41DRAFT_349296</name>
</gene>
<evidence type="ECO:0000313" key="2">
    <source>
        <dbReference type="EMBL" id="ORZ23845.1"/>
    </source>
</evidence>
<name>A0A1Y2GVN9_9FUNG</name>
<evidence type="ECO:0008006" key="4">
    <source>
        <dbReference type="Google" id="ProtNLM"/>
    </source>
</evidence>
<evidence type="ECO:0000256" key="1">
    <source>
        <dbReference type="SAM" id="Phobius"/>
    </source>
</evidence>
<organism evidence="2 3">
    <name type="scientific">Lobosporangium transversale</name>
    <dbReference type="NCBI Taxonomy" id="64571"/>
    <lineage>
        <taxon>Eukaryota</taxon>
        <taxon>Fungi</taxon>
        <taxon>Fungi incertae sedis</taxon>
        <taxon>Mucoromycota</taxon>
        <taxon>Mortierellomycotina</taxon>
        <taxon>Mortierellomycetes</taxon>
        <taxon>Mortierellales</taxon>
        <taxon>Mortierellaceae</taxon>
        <taxon>Lobosporangium</taxon>
    </lineage>
</organism>
<dbReference type="InParanoid" id="A0A1Y2GVN9"/>
<dbReference type="Proteomes" id="UP000193648">
    <property type="component" value="Unassembled WGS sequence"/>
</dbReference>
<keyword evidence="1" id="KW-0472">Membrane</keyword>
<proteinExistence type="predicted"/>
<protein>
    <recommendedName>
        <fullName evidence="4">TLC domain-containing protein</fullName>
    </recommendedName>
</protein>
<dbReference type="GeneID" id="33565284"/>
<dbReference type="RefSeq" id="XP_021883659.1">
    <property type="nucleotide sequence ID" value="XM_022023440.1"/>
</dbReference>
<keyword evidence="3" id="KW-1185">Reference proteome</keyword>
<reference evidence="2 3" key="1">
    <citation type="submission" date="2016-07" db="EMBL/GenBank/DDBJ databases">
        <title>Pervasive Adenine N6-methylation of Active Genes in Fungi.</title>
        <authorList>
            <consortium name="DOE Joint Genome Institute"/>
            <person name="Mondo S.J."/>
            <person name="Dannebaum R.O."/>
            <person name="Kuo R.C."/>
            <person name="Labutti K."/>
            <person name="Haridas S."/>
            <person name="Kuo A."/>
            <person name="Salamov A."/>
            <person name="Ahrendt S.R."/>
            <person name="Lipzen A."/>
            <person name="Sullivan W."/>
            <person name="Andreopoulos W.B."/>
            <person name="Clum A."/>
            <person name="Lindquist E."/>
            <person name="Daum C."/>
            <person name="Ramamoorthy G.K."/>
            <person name="Gryganskyi A."/>
            <person name="Culley D."/>
            <person name="Magnuson J.K."/>
            <person name="James T.Y."/>
            <person name="O'Malley M.A."/>
            <person name="Stajich J.E."/>
            <person name="Spatafora J.W."/>
            <person name="Visel A."/>
            <person name="Grigoriev I.V."/>
        </authorList>
    </citation>
    <scope>NUCLEOTIDE SEQUENCE [LARGE SCALE GENOMIC DNA]</scope>
    <source>
        <strain evidence="2 3">NRRL 3116</strain>
    </source>
</reference>
<accession>A0A1Y2GVN9</accession>
<dbReference type="AlphaFoldDB" id="A0A1Y2GVN9"/>